<dbReference type="EMBL" id="CAJOBJ010002605">
    <property type="protein sequence ID" value="CAF3932649.1"/>
    <property type="molecule type" value="Genomic_DNA"/>
</dbReference>
<dbReference type="EMBL" id="CAJNOW010020721">
    <property type="protein sequence ID" value="CAF1681117.1"/>
    <property type="molecule type" value="Genomic_DNA"/>
</dbReference>
<comment type="subcellular location">
    <subcellularLocation>
        <location evidence="1">Membrane</location>
        <topology evidence="1">Multi-pass membrane protein</topology>
    </subcellularLocation>
</comment>
<keyword evidence="4 6" id="KW-0472">Membrane</keyword>
<feature type="transmembrane region" description="Helical" evidence="6">
    <location>
        <begin position="260"/>
        <end position="285"/>
    </location>
</feature>
<sequence length="723" mass="83465">MVHFNPNQPFNDPSFMEMPPNFDYGNGMFLYPPTDMRLMKQQKNPLPPILSRIPSLHLPAIILFTFCWILHGIATFLPYWSTYSGISNSRAGLWNARNFNYFTIQNFYFPETTDFPNLTNSIDFTTANTKGYLITVQFLMTFNFSLTPIILVLLIVDYIFSLKLTSKSRCFFIRDYNTSDTAIKYALLLYIIYVFDMFEFAAWITYIGARHDNNWNMHISFAFTVVVSALMIIVFIMYAIEFMKTFKKSRLKWNHWYGPYAEWAFFMFLSALLLLLTVICCPEWAYAKYDPLFVFAEIGLFKQCYLSSLYKKTISSKICTLSDPGSNTSWVNATQAFMLMAYIFGMIILVAIIYFRKEFCHKENGYYSERFKQPTFTYIIAGLILFFCFIFSLIGVAVFGGEVFSLPLNVNWGYILAVIAMTLFLVAGILFILDGIHSGKQTAKVGSSTARKLIFPAPLNHRVLAMQPLLRKESTGSPLTPFSTIPPLQLNSVAPQFSQQMPPFYFPERAMYPMVNFHNTPFYSPEQMAIISATYGMEPYSAGPFTQAALTEYIRQMENNPQQSSLPDNRSLMNYSNGRPPPLQSNQNNVSNESNQNDIVRQHLLQQQRLHYNHERLLERYTHILQPRVSEFRTFGTSSLPGRNYDEHFRALRNDNYHEDSSIALSRAGIGSSNEIYRWVGDESYEALPRNIDSAIQYTRNESMAYVNAENFETVEVSKFSFD</sequence>
<feature type="transmembrane region" description="Helical" evidence="6">
    <location>
        <begin position="219"/>
        <end position="240"/>
    </location>
</feature>
<feature type="compositionally biased region" description="Low complexity" evidence="5">
    <location>
        <begin position="584"/>
        <end position="593"/>
    </location>
</feature>
<dbReference type="Proteomes" id="UP000676336">
    <property type="component" value="Unassembled WGS sequence"/>
</dbReference>
<comment type="caution">
    <text evidence="9">The sequence shown here is derived from an EMBL/GenBank/DDBJ whole genome shotgun (WGS) entry which is preliminary data.</text>
</comment>
<dbReference type="EMBL" id="CAJNOV010018927">
    <property type="protein sequence ID" value="CAF1625891.1"/>
    <property type="molecule type" value="Genomic_DNA"/>
</dbReference>
<dbReference type="Pfam" id="PF00822">
    <property type="entry name" value="PMP22_Claudin"/>
    <property type="match status" value="1"/>
</dbReference>
<feature type="transmembrane region" description="Helical" evidence="6">
    <location>
        <begin position="185"/>
        <end position="207"/>
    </location>
</feature>
<evidence type="ECO:0000313" key="9">
    <source>
        <dbReference type="EMBL" id="CAF2035810.1"/>
    </source>
</evidence>
<dbReference type="GO" id="GO:0016020">
    <property type="term" value="C:membrane"/>
    <property type="evidence" value="ECO:0007669"/>
    <property type="project" value="UniProtKB-SubCell"/>
</dbReference>
<evidence type="ECO:0000313" key="12">
    <source>
        <dbReference type="EMBL" id="CAF4029455.1"/>
    </source>
</evidence>
<proteinExistence type="predicted"/>
<evidence type="ECO:0000256" key="5">
    <source>
        <dbReference type="SAM" id="MobiDB-lite"/>
    </source>
</evidence>
<accession>A0A816NKC4</accession>
<dbReference type="EMBL" id="CAJOBH010005587">
    <property type="protein sequence ID" value="CAF4029455.1"/>
    <property type="molecule type" value="Genomic_DNA"/>
</dbReference>
<evidence type="ECO:0000313" key="13">
    <source>
        <dbReference type="Proteomes" id="UP000663824"/>
    </source>
</evidence>
<dbReference type="Proteomes" id="UP000663834">
    <property type="component" value="Unassembled WGS sequence"/>
</dbReference>
<protein>
    <submittedName>
        <fullName evidence="9">Uncharacterized protein</fullName>
    </submittedName>
</protein>
<feature type="transmembrane region" description="Helical" evidence="6">
    <location>
        <begin position="336"/>
        <end position="355"/>
    </location>
</feature>
<dbReference type="InterPro" id="IPR004031">
    <property type="entry name" value="PMP22/EMP/MP20/Claudin"/>
</dbReference>
<reference evidence="9" key="1">
    <citation type="submission" date="2021-02" db="EMBL/GenBank/DDBJ databases">
        <authorList>
            <person name="Nowell W R."/>
        </authorList>
    </citation>
    <scope>NUCLEOTIDE SEQUENCE</scope>
</reference>
<feature type="transmembrane region" description="Helical" evidence="6">
    <location>
        <begin position="412"/>
        <end position="433"/>
    </location>
</feature>
<evidence type="ECO:0000313" key="8">
    <source>
        <dbReference type="EMBL" id="CAF1681117.1"/>
    </source>
</evidence>
<feature type="region of interest" description="Disordered" evidence="5">
    <location>
        <begin position="560"/>
        <end position="593"/>
    </location>
</feature>
<dbReference type="Proteomes" id="UP000663855">
    <property type="component" value="Unassembled WGS sequence"/>
</dbReference>
<dbReference type="Proteomes" id="UP000681720">
    <property type="component" value="Unassembled WGS sequence"/>
</dbReference>
<evidence type="ECO:0000256" key="4">
    <source>
        <dbReference type="ARBA" id="ARBA00023136"/>
    </source>
</evidence>
<feature type="transmembrane region" description="Helical" evidence="6">
    <location>
        <begin position="142"/>
        <end position="164"/>
    </location>
</feature>
<keyword evidence="2 6" id="KW-0812">Transmembrane</keyword>
<dbReference type="OrthoDB" id="10019884at2759"/>
<evidence type="ECO:0000256" key="2">
    <source>
        <dbReference type="ARBA" id="ARBA00022692"/>
    </source>
</evidence>
<evidence type="ECO:0000313" key="11">
    <source>
        <dbReference type="EMBL" id="CAF4000580.1"/>
    </source>
</evidence>
<dbReference type="EMBL" id="CAJNRE010004552">
    <property type="protein sequence ID" value="CAF2035810.1"/>
    <property type="molecule type" value="Genomic_DNA"/>
</dbReference>
<evidence type="ECO:0000313" key="10">
    <source>
        <dbReference type="EMBL" id="CAF3932649.1"/>
    </source>
</evidence>
<keyword evidence="3 6" id="KW-1133">Transmembrane helix</keyword>
<dbReference type="Gene3D" id="1.20.140.150">
    <property type="match status" value="1"/>
</dbReference>
<dbReference type="AlphaFoldDB" id="A0A816NKC4"/>
<name>A0A816NKC4_9BILA</name>
<dbReference type="EMBL" id="CAJOBI010004400">
    <property type="protein sequence ID" value="CAF4000580.1"/>
    <property type="molecule type" value="Genomic_DNA"/>
</dbReference>
<evidence type="ECO:0000256" key="6">
    <source>
        <dbReference type="SAM" id="Phobius"/>
    </source>
</evidence>
<feature type="transmembrane region" description="Helical" evidence="6">
    <location>
        <begin position="376"/>
        <end position="400"/>
    </location>
</feature>
<organism evidence="9 13">
    <name type="scientific">Rotaria magnacalcarata</name>
    <dbReference type="NCBI Taxonomy" id="392030"/>
    <lineage>
        <taxon>Eukaryota</taxon>
        <taxon>Metazoa</taxon>
        <taxon>Spiralia</taxon>
        <taxon>Gnathifera</taxon>
        <taxon>Rotifera</taxon>
        <taxon>Eurotatoria</taxon>
        <taxon>Bdelloidea</taxon>
        <taxon>Philodinida</taxon>
        <taxon>Philodinidae</taxon>
        <taxon>Rotaria</taxon>
    </lineage>
</organism>
<gene>
    <name evidence="12" type="ORF">BYL167_LOCUS15243</name>
    <name evidence="7" type="ORF">CJN711_LOCUS38659</name>
    <name evidence="10" type="ORF">GIL414_LOCUS8158</name>
    <name evidence="8" type="ORF">KQP761_LOCUS36620</name>
    <name evidence="9" type="ORF">MBJ925_LOCUS10659</name>
    <name evidence="11" type="ORF">SMN809_LOCUS11910</name>
</gene>
<evidence type="ECO:0000256" key="1">
    <source>
        <dbReference type="ARBA" id="ARBA00004141"/>
    </source>
</evidence>
<dbReference type="Proteomes" id="UP000681967">
    <property type="component" value="Unassembled WGS sequence"/>
</dbReference>
<dbReference type="Proteomes" id="UP000663824">
    <property type="component" value="Unassembled WGS sequence"/>
</dbReference>
<evidence type="ECO:0000313" key="7">
    <source>
        <dbReference type="EMBL" id="CAF1625891.1"/>
    </source>
</evidence>
<feature type="compositionally biased region" description="Polar residues" evidence="5">
    <location>
        <begin position="560"/>
        <end position="577"/>
    </location>
</feature>
<evidence type="ECO:0000256" key="3">
    <source>
        <dbReference type="ARBA" id="ARBA00022989"/>
    </source>
</evidence>
<feature type="transmembrane region" description="Helical" evidence="6">
    <location>
        <begin position="60"/>
        <end position="80"/>
    </location>
</feature>